<dbReference type="PANTHER" id="PTHR30055:SF148">
    <property type="entry name" value="TETR-FAMILY TRANSCRIPTIONAL REGULATOR"/>
    <property type="match status" value="1"/>
</dbReference>
<evidence type="ECO:0000259" key="6">
    <source>
        <dbReference type="PROSITE" id="PS50977"/>
    </source>
</evidence>
<feature type="domain" description="HTH tetR-type" evidence="6">
    <location>
        <begin position="22"/>
        <end position="82"/>
    </location>
</feature>
<dbReference type="EMBL" id="FZMO01000323">
    <property type="protein sequence ID" value="SNQ49914.1"/>
    <property type="molecule type" value="Genomic_DNA"/>
</dbReference>
<dbReference type="SUPFAM" id="SSF48498">
    <property type="entry name" value="Tetracyclin repressor-like, C-terminal domain"/>
    <property type="match status" value="1"/>
</dbReference>
<dbReference type="InterPro" id="IPR011075">
    <property type="entry name" value="TetR_C"/>
</dbReference>
<dbReference type="PANTHER" id="PTHR30055">
    <property type="entry name" value="HTH-TYPE TRANSCRIPTIONAL REGULATOR RUTR"/>
    <property type="match status" value="1"/>
</dbReference>
<evidence type="ECO:0000256" key="1">
    <source>
        <dbReference type="ARBA" id="ARBA00023015"/>
    </source>
</evidence>
<name>A0A2I2KW76_9ACTN</name>
<keyword evidence="2 4" id="KW-0238">DNA-binding</keyword>
<proteinExistence type="predicted"/>
<evidence type="ECO:0000256" key="4">
    <source>
        <dbReference type="PROSITE-ProRule" id="PRU00335"/>
    </source>
</evidence>
<dbReference type="InterPro" id="IPR009057">
    <property type="entry name" value="Homeodomain-like_sf"/>
</dbReference>
<keyword evidence="3" id="KW-0804">Transcription</keyword>
<gene>
    <name evidence="7" type="ORF">FRACA_390028</name>
</gene>
<dbReference type="PROSITE" id="PS50977">
    <property type="entry name" value="HTH_TETR_2"/>
    <property type="match status" value="1"/>
</dbReference>
<dbReference type="PRINTS" id="PR00455">
    <property type="entry name" value="HTHTETR"/>
</dbReference>
<dbReference type="InterPro" id="IPR050109">
    <property type="entry name" value="HTH-type_TetR-like_transc_reg"/>
</dbReference>
<dbReference type="AlphaFoldDB" id="A0A2I2KW76"/>
<dbReference type="Proteomes" id="UP000234331">
    <property type="component" value="Unassembled WGS sequence"/>
</dbReference>
<accession>A0A2I2KW76</accession>
<evidence type="ECO:0000256" key="3">
    <source>
        <dbReference type="ARBA" id="ARBA00023163"/>
    </source>
</evidence>
<dbReference type="Pfam" id="PF16859">
    <property type="entry name" value="TetR_C_11"/>
    <property type="match status" value="1"/>
</dbReference>
<keyword evidence="8" id="KW-1185">Reference proteome</keyword>
<organism evidence="7 8">
    <name type="scientific">Frankia canadensis</name>
    <dbReference type="NCBI Taxonomy" id="1836972"/>
    <lineage>
        <taxon>Bacteria</taxon>
        <taxon>Bacillati</taxon>
        <taxon>Actinomycetota</taxon>
        <taxon>Actinomycetes</taxon>
        <taxon>Frankiales</taxon>
        <taxon>Frankiaceae</taxon>
        <taxon>Frankia</taxon>
    </lineage>
</organism>
<dbReference type="InterPro" id="IPR036271">
    <property type="entry name" value="Tet_transcr_reg_TetR-rel_C_sf"/>
</dbReference>
<keyword evidence="1" id="KW-0805">Transcription regulation</keyword>
<dbReference type="GO" id="GO:0000976">
    <property type="term" value="F:transcription cis-regulatory region binding"/>
    <property type="evidence" value="ECO:0007669"/>
    <property type="project" value="TreeGrafter"/>
</dbReference>
<evidence type="ECO:0000256" key="5">
    <source>
        <dbReference type="SAM" id="MobiDB-lite"/>
    </source>
</evidence>
<reference evidence="7 8" key="1">
    <citation type="submission" date="2017-06" db="EMBL/GenBank/DDBJ databases">
        <authorList>
            <person name="Kim H.J."/>
            <person name="Triplett B.A."/>
        </authorList>
    </citation>
    <scope>NUCLEOTIDE SEQUENCE [LARGE SCALE GENOMIC DNA]</scope>
    <source>
        <strain evidence="7">FRACA_ARgP5</strain>
    </source>
</reference>
<dbReference type="Gene3D" id="1.10.357.10">
    <property type="entry name" value="Tetracycline Repressor, domain 2"/>
    <property type="match status" value="1"/>
</dbReference>
<dbReference type="GO" id="GO:0003700">
    <property type="term" value="F:DNA-binding transcription factor activity"/>
    <property type="evidence" value="ECO:0007669"/>
    <property type="project" value="TreeGrafter"/>
</dbReference>
<dbReference type="SUPFAM" id="SSF46689">
    <property type="entry name" value="Homeodomain-like"/>
    <property type="match status" value="1"/>
</dbReference>
<evidence type="ECO:0000313" key="7">
    <source>
        <dbReference type="EMBL" id="SNQ49914.1"/>
    </source>
</evidence>
<evidence type="ECO:0000313" key="8">
    <source>
        <dbReference type="Proteomes" id="UP000234331"/>
    </source>
</evidence>
<protein>
    <recommendedName>
        <fullName evidence="6">HTH tetR-type domain-containing protein</fullName>
    </recommendedName>
</protein>
<evidence type="ECO:0000256" key="2">
    <source>
        <dbReference type="ARBA" id="ARBA00023125"/>
    </source>
</evidence>
<dbReference type="Pfam" id="PF00440">
    <property type="entry name" value="TetR_N"/>
    <property type="match status" value="1"/>
</dbReference>
<sequence>MDGTDPRAGARRSAGAGRPMSQDREDALLDAALVVLTEVGYDRLTVGAVCERAAASTKTAYRRWANKDELMAAAFRRAIERETAAQLEPVRTGSLRGDLIGNLDLRARSHWTSVNLVVGLVVASRIDGDAGRLARELVRQHEAAYCAELLRAAAERGEVRPGLDVESFADLARSFFLHELLVRGTRPDRARITAFVDSVLLPVCSTGEPLRPSGPPAGPAIP</sequence>
<feature type="DNA-binding region" description="H-T-H motif" evidence="4">
    <location>
        <begin position="45"/>
        <end position="64"/>
    </location>
</feature>
<dbReference type="InterPro" id="IPR001647">
    <property type="entry name" value="HTH_TetR"/>
</dbReference>
<dbReference type="Gene3D" id="1.10.10.60">
    <property type="entry name" value="Homeodomain-like"/>
    <property type="match status" value="1"/>
</dbReference>
<feature type="region of interest" description="Disordered" evidence="5">
    <location>
        <begin position="1"/>
        <end position="22"/>
    </location>
</feature>